<evidence type="ECO:0000256" key="1">
    <source>
        <dbReference type="SAM" id="Phobius"/>
    </source>
</evidence>
<keyword evidence="1" id="KW-1133">Transmembrane helix</keyword>
<dbReference type="Pfam" id="PF25342">
    <property type="entry name" value="GT_PLOD"/>
    <property type="match status" value="1"/>
</dbReference>
<comment type="caution">
    <text evidence="3">The sequence shown here is derived from an EMBL/GenBank/DDBJ whole genome shotgun (WGS) entry which is preliminary data.</text>
</comment>
<gene>
    <name evidence="3" type="ORF">G7K_1950-t1</name>
</gene>
<feature type="transmembrane region" description="Helical" evidence="1">
    <location>
        <begin position="7"/>
        <end position="27"/>
    </location>
</feature>
<protein>
    <recommendedName>
        <fullName evidence="2">PLOD1-3-like GT domain-containing protein</fullName>
    </recommendedName>
</protein>
<evidence type="ECO:0000313" key="4">
    <source>
        <dbReference type="Proteomes" id="UP000033140"/>
    </source>
</evidence>
<dbReference type="CDD" id="cd22997">
    <property type="entry name" value="GT_LH"/>
    <property type="match status" value="1"/>
</dbReference>
<sequence>MLRTRHPVFIVGAITLLGWLVFLYHAIPEHAFSALQSVDTSTAVTDDTAVTDETVHLLIPATEPNNQFCRVLFSALINDYPSPYLVNYGKKYDDPAIARAQKIAGLNEYLLKSTVSRNDTIIIADGFDVWFQLPLDVMVSRYRLAQQNDTSRTIFGADKKCWPNDPNSPACTRAPLSSLPDGVYGPDTDQLTIYRDQKAKYDNFRPRWLNSGTAIGPASSLHAIYEEAWRRIEDKQSTVKSDQRILADVWETVWSIFWS</sequence>
<reference evidence="3 4" key="1">
    <citation type="journal article" date="2011" name="J. Gen. Appl. Microbiol.">
        <title>Draft genome sequencing of the enigmatic yeast Saitoella complicata.</title>
        <authorList>
            <person name="Nishida H."/>
            <person name="Hamamoto M."/>
            <person name="Sugiyama J."/>
        </authorList>
    </citation>
    <scope>NUCLEOTIDE SEQUENCE [LARGE SCALE GENOMIC DNA]</scope>
    <source>
        <strain evidence="3 4">NRRL Y-17804</strain>
    </source>
</reference>
<dbReference type="PANTHER" id="PTHR36587">
    <property type="entry name" value="EXPRESSION SITE-ASSOCIATED GENE 3 (ESAG3)-LIKE PROTEIN"/>
    <property type="match status" value="1"/>
</dbReference>
<keyword evidence="4" id="KW-1185">Reference proteome</keyword>
<evidence type="ECO:0000259" key="2">
    <source>
        <dbReference type="Pfam" id="PF25342"/>
    </source>
</evidence>
<feature type="domain" description="PLOD1-3-like GT" evidence="2">
    <location>
        <begin position="55"/>
        <end position="165"/>
    </location>
</feature>
<accession>A0A0E9NDE6</accession>
<organism evidence="3 4">
    <name type="scientific">Saitoella complicata (strain BCRC 22490 / CBS 7301 / JCM 7358 / NBRC 10748 / NRRL Y-17804)</name>
    <dbReference type="NCBI Taxonomy" id="698492"/>
    <lineage>
        <taxon>Eukaryota</taxon>
        <taxon>Fungi</taxon>
        <taxon>Dikarya</taxon>
        <taxon>Ascomycota</taxon>
        <taxon>Taphrinomycotina</taxon>
        <taxon>Taphrinomycotina incertae sedis</taxon>
        <taxon>Saitoella</taxon>
    </lineage>
</organism>
<reference evidence="3 4" key="3">
    <citation type="journal article" date="2015" name="Genome Announc.">
        <title>Draft Genome Sequence of the Archiascomycetous Yeast Saitoella complicata.</title>
        <authorList>
            <person name="Yamauchi K."/>
            <person name="Kondo S."/>
            <person name="Hamamoto M."/>
            <person name="Takahashi Y."/>
            <person name="Ogura Y."/>
            <person name="Hayashi T."/>
            <person name="Nishida H."/>
        </authorList>
    </citation>
    <scope>NUCLEOTIDE SEQUENCE [LARGE SCALE GENOMIC DNA]</scope>
    <source>
        <strain evidence="3 4">NRRL Y-17804</strain>
    </source>
</reference>
<dbReference type="PANTHER" id="PTHR36587:SF2">
    <property type="entry name" value="EXPRESSION SITE-ASSOCIATED GENE 3 (ESAG3)-LIKE PROTEIN"/>
    <property type="match status" value="1"/>
</dbReference>
<keyword evidence="1" id="KW-0472">Membrane</keyword>
<name>A0A0E9NDE6_SAICN</name>
<dbReference type="AlphaFoldDB" id="A0A0E9NDE6"/>
<dbReference type="EMBL" id="BACD03000010">
    <property type="protein sequence ID" value="GAO47751.1"/>
    <property type="molecule type" value="Genomic_DNA"/>
</dbReference>
<proteinExistence type="predicted"/>
<dbReference type="OMA" id="MEIMIER"/>
<evidence type="ECO:0000313" key="3">
    <source>
        <dbReference type="EMBL" id="GAO47751.1"/>
    </source>
</evidence>
<dbReference type="Proteomes" id="UP000033140">
    <property type="component" value="Unassembled WGS sequence"/>
</dbReference>
<reference evidence="3 4" key="2">
    <citation type="journal article" date="2014" name="J. Gen. Appl. Microbiol.">
        <title>The early diverging ascomycetous budding yeast Saitoella complicata has three histone deacetylases belonging to the Clr6, Hos2, and Rpd3 lineages.</title>
        <authorList>
            <person name="Nishida H."/>
            <person name="Matsumoto T."/>
            <person name="Kondo S."/>
            <person name="Hamamoto M."/>
            <person name="Yoshikawa H."/>
        </authorList>
    </citation>
    <scope>NUCLEOTIDE SEQUENCE [LARGE SCALE GENOMIC DNA]</scope>
    <source>
        <strain evidence="3 4">NRRL Y-17804</strain>
    </source>
</reference>
<keyword evidence="1" id="KW-0812">Transmembrane</keyword>
<dbReference type="InterPro" id="IPR057589">
    <property type="entry name" value="GT_PLOD"/>
</dbReference>